<keyword evidence="4 7" id="KW-1133">Transmembrane helix</keyword>
<dbReference type="PANTHER" id="PTHR10582:SF2">
    <property type="entry name" value="INACTIVE"/>
    <property type="match status" value="1"/>
</dbReference>
<comment type="subcellular location">
    <subcellularLocation>
        <location evidence="1">Membrane</location>
        <topology evidence="1">Multi-pass membrane protein</topology>
    </subcellularLocation>
</comment>
<evidence type="ECO:0000256" key="7">
    <source>
        <dbReference type="SAM" id="Phobius"/>
    </source>
</evidence>
<evidence type="ECO:0000256" key="6">
    <source>
        <dbReference type="SAM" id="Coils"/>
    </source>
</evidence>
<evidence type="ECO:0000313" key="9">
    <source>
        <dbReference type="EMBL" id="CDW76646.1"/>
    </source>
</evidence>
<dbReference type="GO" id="GO:0098703">
    <property type="term" value="P:calcium ion import across plasma membrane"/>
    <property type="evidence" value="ECO:0007669"/>
    <property type="project" value="TreeGrafter"/>
</dbReference>
<name>A0A078A774_STYLE</name>
<sequence>MSNHVWLHPTDKNLLNSRADDYFRDVSYYLDLQTKLKSWNMTYDYLLYIQEGSIDLMKIVNFQRKAPANAITLIRGIPDLHKTFETSENLLDFNYINIQQDEEINSLQIRFKQARDLFPRQDEHNSDPILQCIVRVMLKIYNNQKEYIIYSVTRRKSGSVDLYSNMMFKHLKHSDSVLSFEQAVEIQENDKFKMSVIPIKIVERYAKLYQSFHMIMVGSQTTCLIAHQNFISAFDLIAWKWVNHIQFDSKIIQLFFQKVFDPNQQDVYIYKSCVLLESKKIYMDISRFFDREDIVTQVEELTFDLPFQYHKSIEVSDTTDQSDAYFLLHDGKSVVVILHEMQMIKYEFPQRDKKNQLELVQLQMSKQERNQGYKIVVSINHQFSVHLLLKRDKTYITKEFDINVANQQSIQMNDFHSAFTLNIENHIVLFNKQHALILDLKNRQANQAEDINCQGFILFSKFINYALCYESTISSSQGLKMIDAIVLSESNQIQMLLLKEEDIGAYSNIYFDSDISRICFMQSVNHIIILPYLHTNINKFMGMGDPKEYLFHKVKDHKMMALRQNGELVTWDICNGKYISSFLLPQNDYTKYQYYTMSMDRFILMSNDDITDCNDNWFFNGVQMATTFEEQIPVIQATPHKFKKFLLVDIEDSMNINVLLEFIFPLFSFQKMFINSSNDRMIIQLEFQRIFIYKRVDNLVYNIQGNTSWELIRQITDYPYFFDNPKTVGKLEPFTHDFQLFINYSKEQKQFLLKYTDTGEQHSVIPTDILTLMPFESSMELMNRFKWLDTERFMFTNIEGYEKIVSIKTQQVLAQNYRPLFNDISGKEWKEWPYYNLREDLKVDILSRLKRVYQAYKSLYYLHEVRDSQEFYRHLLSVDQQNYEYYEHSFTFLHWSLMDQMVKKTIKLKQIQPEMIEFMIYNILPGGNTILHKMFKSQNKIAKIFKICHEQNQIKYHIPFLQNFNGNSPIDLSIDIGQNDFKSIFSVLQYLGLYPIDHHSRAIKGSLYVMIEQELPEFLDYLDTRFQQTQAMQKFDKGQIETEIITSSFCMQEAQVQQKMLKDVSSEAKIRIELLDIPGAYHYLDPDFIKIFKALSQAESYKIFENKAIMYLIDFNFPVVRNFLLLLLIIPFTIFHVSFVVYMNVIYERRSESQFYENANYVLAIYHLIMCAYFLFNEMRQIYNIGLQYLYSVWNYIDLLTPAGVVVLHCFQFAEFKEMEVDQVLNRCVLAIVTFLMWLKFLSTLRIFKNTGYLIRMIVEVIYDMGIFLFVLLITVAAFGDSFLRISWGNEVENQFTPSFVYAILFAYSMILGGYDTEAFGDVAVPLVWVFWVLCTILDMIVMLNLLIAIISSTFDRVNQNQEQASYQEMASLISENHYLIPKRTRQKYAEQNVYLLVGYDLEKMKEFKDPIDQKFQDMRNEIQEIKKTLRDEITQQELRNQKAIEVQQVTEQNLNIKLGEIKLMMFSQLPQENVKIRMYAKELTKTTLYHLRAKYKNAKFRWTCYSGNFSGCLSGYTVNEYRYKKDDQVYHCQPCSFDLCDKCITKYSDVHQHPLELNTFAQLKVKARYSGWGCDGRYLVSCSLENKFHDDPFEYLYIDYEAKVIFCEICIKNHRT</sequence>
<proteinExistence type="predicted"/>
<dbReference type="InterPro" id="IPR024862">
    <property type="entry name" value="TRPV"/>
</dbReference>
<feature type="transmembrane region" description="Helical" evidence="7">
    <location>
        <begin position="1296"/>
        <end position="1315"/>
    </location>
</feature>
<dbReference type="Pfam" id="PF00520">
    <property type="entry name" value="Ion_trans"/>
    <property type="match status" value="1"/>
</dbReference>
<protein>
    <recommendedName>
        <fullName evidence="8">Ion transport domain-containing protein</fullName>
    </recommendedName>
</protein>
<dbReference type="SUPFAM" id="SSF81324">
    <property type="entry name" value="Voltage-gated potassium channels"/>
    <property type="match status" value="1"/>
</dbReference>
<feature type="transmembrane region" description="Helical" evidence="7">
    <location>
        <begin position="1159"/>
        <end position="1176"/>
    </location>
</feature>
<feature type="transmembrane region" description="Helical" evidence="7">
    <location>
        <begin position="1228"/>
        <end position="1249"/>
    </location>
</feature>
<gene>
    <name evidence="9" type="primary">Contig13982.g14921</name>
    <name evidence="9" type="ORF">STYLEM_5607</name>
</gene>
<keyword evidence="3" id="KW-0677">Repeat</keyword>
<keyword evidence="10" id="KW-1185">Reference proteome</keyword>
<dbReference type="InParanoid" id="A0A078A774"/>
<accession>A0A078A774</accession>
<feature type="transmembrane region" description="Helical" evidence="7">
    <location>
        <begin position="1261"/>
        <end position="1284"/>
    </location>
</feature>
<evidence type="ECO:0000256" key="5">
    <source>
        <dbReference type="ARBA" id="ARBA00023136"/>
    </source>
</evidence>
<dbReference type="OrthoDB" id="437584at2759"/>
<reference evidence="9 10" key="1">
    <citation type="submission" date="2014-06" db="EMBL/GenBank/DDBJ databases">
        <authorList>
            <person name="Swart Estienne"/>
        </authorList>
    </citation>
    <scope>NUCLEOTIDE SEQUENCE [LARGE SCALE GENOMIC DNA]</scope>
    <source>
        <strain evidence="9 10">130c</strain>
    </source>
</reference>
<evidence type="ECO:0000256" key="3">
    <source>
        <dbReference type="ARBA" id="ARBA00022737"/>
    </source>
</evidence>
<dbReference type="GO" id="GO:0005886">
    <property type="term" value="C:plasma membrane"/>
    <property type="evidence" value="ECO:0007669"/>
    <property type="project" value="TreeGrafter"/>
</dbReference>
<evidence type="ECO:0000259" key="8">
    <source>
        <dbReference type="Pfam" id="PF00520"/>
    </source>
</evidence>
<feature type="domain" description="Ion transport" evidence="8">
    <location>
        <begin position="1134"/>
        <end position="1362"/>
    </location>
</feature>
<evidence type="ECO:0000256" key="4">
    <source>
        <dbReference type="ARBA" id="ARBA00022989"/>
    </source>
</evidence>
<keyword evidence="6" id="KW-0175">Coiled coil</keyword>
<evidence type="ECO:0000313" key="10">
    <source>
        <dbReference type="Proteomes" id="UP000039865"/>
    </source>
</evidence>
<keyword evidence="5 7" id="KW-0472">Membrane</keyword>
<dbReference type="PANTHER" id="PTHR10582">
    <property type="entry name" value="TRANSIENT RECEPTOR POTENTIAL ION CHANNEL PROTEIN"/>
    <property type="match status" value="1"/>
</dbReference>
<feature type="transmembrane region" description="Helical" evidence="7">
    <location>
        <begin position="1123"/>
        <end position="1147"/>
    </location>
</feature>
<dbReference type="InterPro" id="IPR005821">
    <property type="entry name" value="Ion_trans_dom"/>
</dbReference>
<dbReference type="Proteomes" id="UP000039865">
    <property type="component" value="Unassembled WGS sequence"/>
</dbReference>
<organism evidence="9 10">
    <name type="scientific">Stylonychia lemnae</name>
    <name type="common">Ciliate</name>
    <dbReference type="NCBI Taxonomy" id="5949"/>
    <lineage>
        <taxon>Eukaryota</taxon>
        <taxon>Sar</taxon>
        <taxon>Alveolata</taxon>
        <taxon>Ciliophora</taxon>
        <taxon>Intramacronucleata</taxon>
        <taxon>Spirotrichea</taxon>
        <taxon>Stichotrichia</taxon>
        <taxon>Sporadotrichida</taxon>
        <taxon>Oxytrichidae</taxon>
        <taxon>Stylonychinae</taxon>
        <taxon>Stylonychia</taxon>
    </lineage>
</organism>
<dbReference type="GO" id="GO:0005216">
    <property type="term" value="F:monoatomic ion channel activity"/>
    <property type="evidence" value="ECO:0007669"/>
    <property type="project" value="InterPro"/>
</dbReference>
<feature type="transmembrane region" description="Helical" evidence="7">
    <location>
        <begin position="1196"/>
        <end position="1216"/>
    </location>
</feature>
<dbReference type="EMBL" id="CCKQ01005422">
    <property type="protein sequence ID" value="CDW76646.1"/>
    <property type="molecule type" value="Genomic_DNA"/>
</dbReference>
<feature type="coiled-coil region" evidence="6">
    <location>
        <begin position="1416"/>
        <end position="1447"/>
    </location>
</feature>
<evidence type="ECO:0000256" key="1">
    <source>
        <dbReference type="ARBA" id="ARBA00004141"/>
    </source>
</evidence>
<feature type="transmembrane region" description="Helical" evidence="7">
    <location>
        <begin position="1327"/>
        <end position="1351"/>
    </location>
</feature>
<evidence type="ECO:0000256" key="2">
    <source>
        <dbReference type="ARBA" id="ARBA00022692"/>
    </source>
</evidence>
<keyword evidence="2 7" id="KW-0812">Transmembrane</keyword>